<dbReference type="InterPro" id="IPR013545">
    <property type="entry name" value="T2SS_protein-GspG_C"/>
</dbReference>
<name>A0A5E4WAI5_9BURK</name>
<evidence type="ECO:0000256" key="1">
    <source>
        <dbReference type="ARBA" id="ARBA00004377"/>
    </source>
</evidence>
<dbReference type="OrthoDB" id="9795612at2"/>
<evidence type="ECO:0000256" key="4">
    <source>
        <dbReference type="ARBA" id="ARBA00022475"/>
    </source>
</evidence>
<dbReference type="InterPro" id="IPR012902">
    <property type="entry name" value="N_methyl_site"/>
</dbReference>
<sequence length="145" mass="15659">MERNRIRASARAMRGFTLLELLVVLLIIALLASYVGPKVLSYAGRAKVQTAQTQMKALGDALVKYRLDTGSYPSADQGLEALVKAPAGVQTWHGPYLAKDVPRDPWGNAYQYHVPGRDSEVEIVSLGADGRVGGEGDDTDLVYGL</sequence>
<evidence type="ECO:0000313" key="12">
    <source>
        <dbReference type="Proteomes" id="UP000343335"/>
    </source>
</evidence>
<gene>
    <name evidence="11" type="ORF">PCO31010_03153</name>
</gene>
<keyword evidence="8" id="KW-1133">Transmembrane helix</keyword>
<dbReference type="AlphaFoldDB" id="A0A5E4WAI5"/>
<keyword evidence="7" id="KW-0812">Transmembrane</keyword>
<dbReference type="InterPro" id="IPR010054">
    <property type="entry name" value="Type2_sec_GspG"/>
</dbReference>
<evidence type="ECO:0000256" key="5">
    <source>
        <dbReference type="ARBA" id="ARBA00022481"/>
    </source>
</evidence>
<dbReference type="InterPro" id="IPR000983">
    <property type="entry name" value="Bac_GSPG_pilin"/>
</dbReference>
<evidence type="ECO:0000256" key="2">
    <source>
        <dbReference type="ARBA" id="ARBA00009984"/>
    </source>
</evidence>
<dbReference type="EMBL" id="CABPSA010000005">
    <property type="protein sequence ID" value="VVE20839.1"/>
    <property type="molecule type" value="Genomic_DNA"/>
</dbReference>
<dbReference type="InterPro" id="IPR045584">
    <property type="entry name" value="Pilin-like"/>
</dbReference>
<organism evidence="11 12">
    <name type="scientific">Pandoraea commovens</name>
    <dbReference type="NCBI Taxonomy" id="2508289"/>
    <lineage>
        <taxon>Bacteria</taxon>
        <taxon>Pseudomonadati</taxon>
        <taxon>Pseudomonadota</taxon>
        <taxon>Betaproteobacteria</taxon>
        <taxon>Burkholderiales</taxon>
        <taxon>Burkholderiaceae</taxon>
        <taxon>Pandoraea</taxon>
    </lineage>
</organism>
<evidence type="ECO:0000256" key="7">
    <source>
        <dbReference type="ARBA" id="ARBA00022692"/>
    </source>
</evidence>
<keyword evidence="5" id="KW-0488">Methylation</keyword>
<dbReference type="NCBIfam" id="TIGR02532">
    <property type="entry name" value="IV_pilin_GFxxxE"/>
    <property type="match status" value="1"/>
</dbReference>
<dbReference type="NCBIfam" id="TIGR01710">
    <property type="entry name" value="typeII_sec_gspG"/>
    <property type="match status" value="1"/>
</dbReference>
<accession>A0A5E4WAI5</accession>
<reference evidence="11 12" key="1">
    <citation type="submission" date="2019-08" db="EMBL/GenBank/DDBJ databases">
        <authorList>
            <person name="Peeters C."/>
        </authorList>
    </citation>
    <scope>NUCLEOTIDE SEQUENCE [LARGE SCALE GENOMIC DNA]</scope>
    <source>
        <strain evidence="11 12">LMG 31010</strain>
    </source>
</reference>
<dbReference type="GO" id="GO:0015627">
    <property type="term" value="C:type II protein secretion system complex"/>
    <property type="evidence" value="ECO:0007669"/>
    <property type="project" value="InterPro"/>
</dbReference>
<comment type="subcellular location">
    <subcellularLocation>
        <location evidence="1">Cell inner membrane</location>
        <topology evidence="1">Single-pass membrane protein</topology>
    </subcellularLocation>
</comment>
<keyword evidence="4" id="KW-1003">Cell membrane</keyword>
<dbReference type="GO" id="GO:0015628">
    <property type="term" value="P:protein secretion by the type II secretion system"/>
    <property type="evidence" value="ECO:0007669"/>
    <property type="project" value="InterPro"/>
</dbReference>
<protein>
    <recommendedName>
        <fullName evidence="3">Type II secretion system core protein G</fullName>
    </recommendedName>
</protein>
<dbReference type="Gene3D" id="3.30.700.10">
    <property type="entry name" value="Glycoprotein, Type 4 Pilin"/>
    <property type="match status" value="1"/>
</dbReference>
<evidence type="ECO:0000313" key="11">
    <source>
        <dbReference type="EMBL" id="VVE20839.1"/>
    </source>
</evidence>
<evidence type="ECO:0000259" key="10">
    <source>
        <dbReference type="Pfam" id="PF08334"/>
    </source>
</evidence>
<comment type="similarity">
    <text evidence="2">Belongs to the GSP G family.</text>
</comment>
<keyword evidence="9" id="KW-0472">Membrane</keyword>
<dbReference type="RefSeq" id="WP_150665056.1">
    <property type="nucleotide sequence ID" value="NZ_CABPSA010000005.1"/>
</dbReference>
<dbReference type="SUPFAM" id="SSF54523">
    <property type="entry name" value="Pili subunits"/>
    <property type="match status" value="1"/>
</dbReference>
<evidence type="ECO:0000256" key="6">
    <source>
        <dbReference type="ARBA" id="ARBA00022519"/>
    </source>
</evidence>
<dbReference type="PANTHER" id="PTHR30093">
    <property type="entry name" value="GENERAL SECRETION PATHWAY PROTEIN G"/>
    <property type="match status" value="1"/>
</dbReference>
<dbReference type="GO" id="GO:0005886">
    <property type="term" value="C:plasma membrane"/>
    <property type="evidence" value="ECO:0007669"/>
    <property type="project" value="UniProtKB-SubCell"/>
</dbReference>
<dbReference type="PRINTS" id="PR00813">
    <property type="entry name" value="BCTERIALGSPG"/>
</dbReference>
<keyword evidence="6" id="KW-0997">Cell inner membrane</keyword>
<dbReference type="Pfam" id="PF08334">
    <property type="entry name" value="T2SSG"/>
    <property type="match status" value="1"/>
</dbReference>
<proteinExistence type="inferred from homology"/>
<feature type="domain" description="Type II secretion system protein GspG C-terminal" evidence="10">
    <location>
        <begin position="38"/>
        <end position="142"/>
    </location>
</feature>
<dbReference type="Proteomes" id="UP000343335">
    <property type="component" value="Unassembled WGS sequence"/>
</dbReference>
<evidence type="ECO:0000256" key="9">
    <source>
        <dbReference type="ARBA" id="ARBA00023136"/>
    </source>
</evidence>
<dbReference type="PANTHER" id="PTHR30093:SF45">
    <property type="entry name" value="TYPE II SECRETION SYSTEM CORE PROTEIN G"/>
    <property type="match status" value="1"/>
</dbReference>
<evidence type="ECO:0000256" key="3">
    <source>
        <dbReference type="ARBA" id="ARBA00020042"/>
    </source>
</evidence>
<evidence type="ECO:0000256" key="8">
    <source>
        <dbReference type="ARBA" id="ARBA00022989"/>
    </source>
</evidence>
<dbReference type="Pfam" id="PF07963">
    <property type="entry name" value="N_methyl"/>
    <property type="match status" value="1"/>
</dbReference>